<organism evidence="3 4">
    <name type="scientific">Aspergillus kawachii</name>
    <name type="common">White koji mold</name>
    <name type="synonym">Aspergillus awamori var. kawachi</name>
    <dbReference type="NCBI Taxonomy" id="1069201"/>
    <lineage>
        <taxon>Eukaryota</taxon>
        <taxon>Fungi</taxon>
        <taxon>Dikarya</taxon>
        <taxon>Ascomycota</taxon>
        <taxon>Pezizomycotina</taxon>
        <taxon>Eurotiomycetes</taxon>
        <taxon>Eurotiomycetidae</taxon>
        <taxon>Eurotiales</taxon>
        <taxon>Aspergillaceae</taxon>
        <taxon>Aspergillus</taxon>
        <taxon>Aspergillus subgen. Circumdati</taxon>
    </lineage>
</organism>
<dbReference type="EMBL" id="BCWF01000017">
    <property type="protein sequence ID" value="GAT23867.1"/>
    <property type="molecule type" value="Genomic_DNA"/>
</dbReference>
<evidence type="ECO:0000313" key="3">
    <source>
        <dbReference type="EMBL" id="GAT23867.1"/>
    </source>
</evidence>
<sequence>MKYIFTTLLLVFATLALPTDFSSQESTTAATQQDGIGVVVGLLDDTLGLGRRGDLTSIQSSVKRDNQDAQEATAKDFEGPFGPGLPNVCDP</sequence>
<evidence type="ECO:0000256" key="1">
    <source>
        <dbReference type="SAM" id="MobiDB-lite"/>
    </source>
</evidence>
<dbReference type="AlphaFoldDB" id="A0A146FDC5"/>
<reference evidence="4" key="2">
    <citation type="submission" date="2016-02" db="EMBL/GenBank/DDBJ databases">
        <title>Genome sequencing of Aspergillus luchuensis NBRC 4314.</title>
        <authorList>
            <person name="Yamada O."/>
        </authorList>
    </citation>
    <scope>NUCLEOTIDE SEQUENCE [LARGE SCALE GENOMIC DNA]</scope>
    <source>
        <strain evidence="4">RIB 2604</strain>
    </source>
</reference>
<evidence type="ECO:0000313" key="4">
    <source>
        <dbReference type="Proteomes" id="UP000075230"/>
    </source>
</evidence>
<protein>
    <submittedName>
        <fullName evidence="3">Uncharacterized protein</fullName>
    </submittedName>
</protein>
<dbReference type="Proteomes" id="UP000075230">
    <property type="component" value="Unassembled WGS sequence"/>
</dbReference>
<comment type="caution">
    <text evidence="3">The sequence shown here is derived from an EMBL/GenBank/DDBJ whole genome shotgun (WGS) entry which is preliminary data.</text>
</comment>
<reference evidence="3 4" key="1">
    <citation type="journal article" date="2016" name="DNA Res.">
        <title>Genome sequence of Aspergillus luchuensis NBRC 4314.</title>
        <authorList>
            <person name="Yamada O."/>
            <person name="Machida M."/>
            <person name="Hosoyama A."/>
            <person name="Goto M."/>
            <person name="Takahashi T."/>
            <person name="Futagami T."/>
            <person name="Yamagata Y."/>
            <person name="Takeuchi M."/>
            <person name="Kobayashi T."/>
            <person name="Koike H."/>
            <person name="Abe K."/>
            <person name="Asai K."/>
            <person name="Arita M."/>
            <person name="Fujita N."/>
            <person name="Fukuda K."/>
            <person name="Higa K."/>
            <person name="Horikawa H."/>
            <person name="Ishikawa T."/>
            <person name="Jinno K."/>
            <person name="Kato Y."/>
            <person name="Kirimura K."/>
            <person name="Mizutani O."/>
            <person name="Nakasone K."/>
            <person name="Sano M."/>
            <person name="Shiraishi Y."/>
            <person name="Tsukahara M."/>
            <person name="Gomi K."/>
        </authorList>
    </citation>
    <scope>NUCLEOTIDE SEQUENCE [LARGE SCALE GENOMIC DNA]</scope>
    <source>
        <strain evidence="3 4">RIB 2604</strain>
    </source>
</reference>
<evidence type="ECO:0000256" key="2">
    <source>
        <dbReference type="SAM" id="SignalP"/>
    </source>
</evidence>
<feature type="compositionally biased region" description="Basic and acidic residues" evidence="1">
    <location>
        <begin position="62"/>
        <end position="78"/>
    </location>
</feature>
<name>A0A146FDC5_ASPKA</name>
<dbReference type="VEuPathDB" id="FungiDB:ASPFODRAFT_42312"/>
<feature type="region of interest" description="Disordered" evidence="1">
    <location>
        <begin position="58"/>
        <end position="91"/>
    </location>
</feature>
<keyword evidence="2" id="KW-0732">Signal</keyword>
<feature type="signal peptide" evidence="2">
    <location>
        <begin position="1"/>
        <end position="16"/>
    </location>
</feature>
<accession>A0A146FDC5</accession>
<proteinExistence type="predicted"/>
<gene>
    <name evidence="3" type="ORF">RIB2604_01710090</name>
</gene>
<feature type="chain" id="PRO_5007523704" evidence="2">
    <location>
        <begin position="17"/>
        <end position="91"/>
    </location>
</feature>